<evidence type="ECO:0000259" key="1">
    <source>
        <dbReference type="Pfam" id="PF01755"/>
    </source>
</evidence>
<sequence length="248" mass="27954">MGSGIYKIDCRDEMRVFYINRDVDVRRRERIELALSEVGLSAERVSGIEGYELPDKLRDYYDFSMPPGETGCSASHLTAASKILDQNLPWAVVLEDDARPTAAFQEAVNEAVSSAPHDWDIIRLVRASKWATHTVSRMTKGKRLVRYSKIPPGAAGLIVSAAGARKLLRPRTVRLPIDVEIKWPWDLKLNVFGVVPPVVHIDASLTSTISKRSRPRSYNRRARHLFNIQQMGLVRYLWCAVQSIVGLT</sequence>
<feature type="domain" description="Glycosyl transferase family 25" evidence="1">
    <location>
        <begin position="16"/>
        <end position="178"/>
    </location>
</feature>
<gene>
    <name evidence="2" type="ORF">SAMN04488557_2956</name>
</gene>
<name>A0A1I7NQR1_9HYPH</name>
<protein>
    <submittedName>
        <fullName evidence="2">Glycosyl transferase, family 25</fullName>
    </submittedName>
</protein>
<dbReference type="EMBL" id="FPCH01000003">
    <property type="protein sequence ID" value="SFV37027.1"/>
    <property type="molecule type" value="Genomic_DNA"/>
</dbReference>
<keyword evidence="2" id="KW-0808">Transferase</keyword>
<dbReference type="GO" id="GO:0016740">
    <property type="term" value="F:transferase activity"/>
    <property type="evidence" value="ECO:0007669"/>
    <property type="project" value="UniProtKB-KW"/>
</dbReference>
<dbReference type="RefSeq" id="WP_092868492.1">
    <property type="nucleotide sequence ID" value="NZ_FPCH01000003.1"/>
</dbReference>
<dbReference type="CDD" id="cd06532">
    <property type="entry name" value="Glyco_transf_25"/>
    <property type="match status" value="1"/>
</dbReference>
<evidence type="ECO:0000313" key="3">
    <source>
        <dbReference type="Proteomes" id="UP000199423"/>
    </source>
</evidence>
<proteinExistence type="predicted"/>
<dbReference type="AlphaFoldDB" id="A0A1I7NQR1"/>
<dbReference type="Pfam" id="PF01755">
    <property type="entry name" value="Glyco_transf_25"/>
    <property type="match status" value="1"/>
</dbReference>
<dbReference type="OrthoDB" id="259382at2"/>
<dbReference type="STRING" id="51670.SAMN04488557_2956"/>
<keyword evidence="3" id="KW-1185">Reference proteome</keyword>
<evidence type="ECO:0000313" key="2">
    <source>
        <dbReference type="EMBL" id="SFV37027.1"/>
    </source>
</evidence>
<organism evidence="2 3">
    <name type="scientific">Hyphomicrobium facile</name>
    <dbReference type="NCBI Taxonomy" id="51670"/>
    <lineage>
        <taxon>Bacteria</taxon>
        <taxon>Pseudomonadati</taxon>
        <taxon>Pseudomonadota</taxon>
        <taxon>Alphaproteobacteria</taxon>
        <taxon>Hyphomicrobiales</taxon>
        <taxon>Hyphomicrobiaceae</taxon>
        <taxon>Hyphomicrobium</taxon>
    </lineage>
</organism>
<reference evidence="3" key="1">
    <citation type="submission" date="2016-10" db="EMBL/GenBank/DDBJ databases">
        <authorList>
            <person name="Varghese N."/>
            <person name="Submissions S."/>
        </authorList>
    </citation>
    <scope>NUCLEOTIDE SEQUENCE [LARGE SCALE GENOMIC DNA]</scope>
    <source>
        <strain evidence="3">DSM 1565</strain>
    </source>
</reference>
<accession>A0A1I7NQR1</accession>
<dbReference type="InterPro" id="IPR002654">
    <property type="entry name" value="Glyco_trans_25"/>
</dbReference>
<dbReference type="Proteomes" id="UP000199423">
    <property type="component" value="Unassembled WGS sequence"/>
</dbReference>